<organism evidence="8 9">
    <name type="scientific">Puccinia striiformis</name>
    <dbReference type="NCBI Taxonomy" id="27350"/>
    <lineage>
        <taxon>Eukaryota</taxon>
        <taxon>Fungi</taxon>
        <taxon>Dikarya</taxon>
        <taxon>Basidiomycota</taxon>
        <taxon>Pucciniomycotina</taxon>
        <taxon>Pucciniomycetes</taxon>
        <taxon>Pucciniales</taxon>
        <taxon>Pucciniaceae</taxon>
        <taxon>Puccinia</taxon>
    </lineage>
</organism>
<dbReference type="GO" id="GO:0016567">
    <property type="term" value="P:protein ubiquitination"/>
    <property type="evidence" value="ECO:0007669"/>
    <property type="project" value="TreeGrafter"/>
</dbReference>
<feature type="region of interest" description="Disordered" evidence="5">
    <location>
        <begin position="1"/>
        <end position="105"/>
    </location>
</feature>
<feature type="domain" description="RING-type" evidence="7">
    <location>
        <begin position="390"/>
        <end position="434"/>
    </location>
</feature>
<dbReference type="VEuPathDB" id="FungiDB:PSHT_09553"/>
<evidence type="ECO:0000259" key="7">
    <source>
        <dbReference type="PROSITE" id="PS50089"/>
    </source>
</evidence>
<evidence type="ECO:0000256" key="4">
    <source>
        <dbReference type="PROSITE-ProRule" id="PRU00175"/>
    </source>
</evidence>
<keyword evidence="6" id="KW-0472">Membrane</keyword>
<sequence length="491" mass="54155">MLTSQCEGMQATQEPTHVVGMRQTRTADDLDDYPSSPLSSSHHGNQSPTLSDSSNAAHCSQIDNDLSSPQDSHELRINIENSGQRGDSKTSVGSNSDLHTPSTELELARVPPTAMSDAIQIPEREECAVCLEEYDKIPKATLLDCRHGSHKECLERWLKECFLNPTCPTCRGEVSEEKLIEILGYKPIRLALAPWIPGQVVCDYTMVTILSIVTTRNFRVAKPSAGISMQRTSCHSEPLAIIKFPSNGLLAAALYVYDVFACTKLPSQCEGMQATQEPAHVVEMRQIGTADDLDDYPSSPLSSSHNGNQSPTLSDSSNSAHRSQIDDDLLSPQEPHELRITIENLGQRRDSKTSAESNSDLHTPSTELELAGVLPIAMSDAIQIPEREECAVCLEEYDKIPKATLLDCRHGSHKVCLQRWLKECLLNPTCPTCRGEVSQEKVFKILGYRPFRVVIEPWIPGRVACNYTMGTIMGIVTTVGIFLILKMLLDP</sequence>
<gene>
    <name evidence="8" type="ORF">PSTT_09355</name>
</gene>
<keyword evidence="3" id="KW-0862">Zinc</keyword>
<dbReference type="AlphaFoldDB" id="A0A2S4V8S5"/>
<evidence type="ECO:0000256" key="3">
    <source>
        <dbReference type="ARBA" id="ARBA00022833"/>
    </source>
</evidence>
<dbReference type="PANTHER" id="PTHR45969:SF69">
    <property type="entry name" value="FINGER DOMAIN PROTEIN, PUTATIVE (AFU_ORTHOLOGUE AFUA_3G12190)-RELATED"/>
    <property type="match status" value="1"/>
</dbReference>
<evidence type="ECO:0000256" key="5">
    <source>
        <dbReference type="SAM" id="MobiDB-lite"/>
    </source>
</evidence>
<dbReference type="PROSITE" id="PS50089">
    <property type="entry name" value="ZF_RING_2"/>
    <property type="match status" value="2"/>
</dbReference>
<dbReference type="Pfam" id="PF13639">
    <property type="entry name" value="zf-RING_2"/>
    <property type="match status" value="2"/>
</dbReference>
<evidence type="ECO:0000256" key="6">
    <source>
        <dbReference type="SAM" id="Phobius"/>
    </source>
</evidence>
<feature type="transmembrane region" description="Helical" evidence="6">
    <location>
        <begin position="467"/>
        <end position="489"/>
    </location>
</feature>
<dbReference type="Proteomes" id="UP000239156">
    <property type="component" value="Unassembled WGS sequence"/>
</dbReference>
<proteinExistence type="predicted"/>
<dbReference type="InterPro" id="IPR001841">
    <property type="entry name" value="Znf_RING"/>
</dbReference>
<dbReference type="Gene3D" id="3.30.40.10">
    <property type="entry name" value="Zinc/RING finger domain, C3HC4 (zinc finger)"/>
    <property type="match status" value="2"/>
</dbReference>
<dbReference type="SUPFAM" id="SSF57850">
    <property type="entry name" value="RING/U-box"/>
    <property type="match status" value="2"/>
</dbReference>
<protein>
    <recommendedName>
        <fullName evidence="7">RING-type domain-containing protein</fullName>
    </recommendedName>
</protein>
<feature type="non-terminal residue" evidence="8">
    <location>
        <position position="491"/>
    </location>
</feature>
<dbReference type="GO" id="GO:0061630">
    <property type="term" value="F:ubiquitin protein ligase activity"/>
    <property type="evidence" value="ECO:0007669"/>
    <property type="project" value="TreeGrafter"/>
</dbReference>
<feature type="compositionally biased region" description="Polar residues" evidence="5">
    <location>
        <begin position="42"/>
        <end position="70"/>
    </location>
</feature>
<dbReference type="InterPro" id="IPR013083">
    <property type="entry name" value="Znf_RING/FYVE/PHD"/>
</dbReference>
<keyword evidence="1" id="KW-0479">Metal-binding</keyword>
<evidence type="ECO:0000313" key="8">
    <source>
        <dbReference type="EMBL" id="POW05943.1"/>
    </source>
</evidence>
<reference evidence="8" key="1">
    <citation type="submission" date="2017-12" db="EMBL/GenBank/DDBJ databases">
        <title>Gene loss provides genomic basis for host adaptation in cereal stripe rust fungi.</title>
        <authorList>
            <person name="Xia C."/>
        </authorList>
    </citation>
    <scope>NUCLEOTIDE SEQUENCE [LARGE SCALE GENOMIC DNA]</scope>
    <source>
        <strain evidence="8">93-210</strain>
    </source>
</reference>
<keyword evidence="9" id="KW-1185">Reference proteome</keyword>
<dbReference type="GO" id="GO:0008270">
    <property type="term" value="F:zinc ion binding"/>
    <property type="evidence" value="ECO:0007669"/>
    <property type="project" value="UniProtKB-KW"/>
</dbReference>
<evidence type="ECO:0000256" key="1">
    <source>
        <dbReference type="ARBA" id="ARBA00022723"/>
    </source>
</evidence>
<dbReference type="VEuPathDB" id="FungiDB:PSTT_09355"/>
<dbReference type="EMBL" id="PKSL01000092">
    <property type="protein sequence ID" value="POW05943.1"/>
    <property type="molecule type" value="Genomic_DNA"/>
</dbReference>
<feature type="compositionally biased region" description="Polar residues" evidence="5">
    <location>
        <begin position="354"/>
        <end position="366"/>
    </location>
</feature>
<accession>A0A2S4V8S5</accession>
<feature type="compositionally biased region" description="Polar residues" evidence="5">
    <location>
        <begin position="305"/>
        <end position="322"/>
    </location>
</feature>
<keyword evidence="6" id="KW-0812">Transmembrane</keyword>
<name>A0A2S4V8S5_9BASI</name>
<comment type="caution">
    <text evidence="8">The sequence shown here is derived from an EMBL/GenBank/DDBJ whole genome shotgun (WGS) entry which is preliminary data.</text>
</comment>
<dbReference type="SMART" id="SM00184">
    <property type="entry name" value="RING"/>
    <property type="match status" value="2"/>
</dbReference>
<keyword evidence="2 4" id="KW-0863">Zinc-finger</keyword>
<dbReference type="PANTHER" id="PTHR45969">
    <property type="entry name" value="RING ZINC FINGER PROTEIN-RELATED"/>
    <property type="match status" value="1"/>
</dbReference>
<keyword evidence="6" id="KW-1133">Transmembrane helix</keyword>
<feature type="domain" description="RING-type" evidence="7">
    <location>
        <begin position="127"/>
        <end position="171"/>
    </location>
</feature>
<evidence type="ECO:0000256" key="2">
    <source>
        <dbReference type="ARBA" id="ARBA00022771"/>
    </source>
</evidence>
<feature type="compositionally biased region" description="Basic and acidic residues" evidence="5">
    <location>
        <begin position="334"/>
        <end position="353"/>
    </location>
</feature>
<feature type="compositionally biased region" description="Polar residues" evidence="5">
    <location>
        <begin position="1"/>
        <end position="15"/>
    </location>
</feature>
<feature type="region of interest" description="Disordered" evidence="5">
    <location>
        <begin position="291"/>
        <end position="366"/>
    </location>
</feature>
<evidence type="ECO:0000313" key="9">
    <source>
        <dbReference type="Proteomes" id="UP000239156"/>
    </source>
</evidence>
<feature type="compositionally biased region" description="Polar residues" evidence="5">
    <location>
        <begin position="79"/>
        <end position="103"/>
    </location>
</feature>